<proteinExistence type="predicted"/>
<dbReference type="HOGENOM" id="CLU_587536_0_0_10"/>
<reference evidence="1 2" key="1">
    <citation type="submission" date="2009-01" db="EMBL/GenBank/DDBJ databases">
        <authorList>
            <person name="Qin X."/>
            <person name="Bachman B."/>
            <person name="Battles P."/>
            <person name="Bell A."/>
            <person name="Bess C."/>
            <person name="Bickham C."/>
            <person name="Chaboub L."/>
            <person name="Chen D."/>
            <person name="Coyle M."/>
            <person name="Deiros D.R."/>
            <person name="Dinh H."/>
            <person name="Forbes L."/>
            <person name="Fowler G."/>
            <person name="Francisco L."/>
            <person name="Fu Q."/>
            <person name="Gubbala S."/>
            <person name="Hale W."/>
            <person name="Han Y."/>
            <person name="Hemphill L."/>
            <person name="Highlander S.K."/>
            <person name="Hirani K."/>
            <person name="Hogues M."/>
            <person name="Jackson L."/>
            <person name="Jakkamsetti A."/>
            <person name="Javaid M."/>
            <person name="Jiang H."/>
            <person name="Korchina V."/>
            <person name="Kovar C."/>
            <person name="Lara F."/>
            <person name="Lee S."/>
            <person name="Mata R."/>
            <person name="Mathew T."/>
            <person name="Moen C."/>
            <person name="Morales K."/>
            <person name="Munidasa M."/>
            <person name="Nazareth L."/>
            <person name="Ngo R."/>
            <person name="Nguyen L."/>
            <person name="Okwuonu G."/>
            <person name="Ongeri F."/>
            <person name="Patil S."/>
            <person name="Petrosino J."/>
            <person name="Pham C."/>
            <person name="Pham P."/>
            <person name="Pu L.-L."/>
            <person name="Puazo M."/>
            <person name="Raj R."/>
            <person name="Reid J."/>
            <person name="Rouhana J."/>
            <person name="Saada N."/>
            <person name="Shang Y."/>
            <person name="Simmons D."/>
            <person name="Thornton R."/>
            <person name="Warren J."/>
            <person name="Weissenberger G."/>
            <person name="Zhang J."/>
            <person name="Zhang L."/>
            <person name="Zhou C."/>
            <person name="Zhu D."/>
            <person name="Muzny D."/>
            <person name="Worley K."/>
            <person name="Gibbs R."/>
        </authorList>
    </citation>
    <scope>NUCLEOTIDE SEQUENCE [LARGE SCALE GENOMIC DNA]</scope>
    <source>
        <strain evidence="1 2">ATCC 33300</strain>
    </source>
</reference>
<organism evidence="1 2">
    <name type="scientific">Sphingobacterium spiritivorum ATCC 33300</name>
    <dbReference type="NCBI Taxonomy" id="525372"/>
    <lineage>
        <taxon>Bacteria</taxon>
        <taxon>Pseudomonadati</taxon>
        <taxon>Bacteroidota</taxon>
        <taxon>Sphingobacteriia</taxon>
        <taxon>Sphingobacteriales</taxon>
        <taxon>Sphingobacteriaceae</taxon>
        <taxon>Sphingobacterium</taxon>
    </lineage>
</organism>
<accession>C2G4Q9</accession>
<sequence>MKKVFLWILVVIIVVVLGVWGYLTVRQSASGDAQIHVQSKAVIRISVDRMLTSLAKNALIHPGTYFGGKKESKRDSLERIKIWKSGWDIPANVYLFSLRNDPHTYYTIQSLKDKEAFAKFLKVNFALEPVLLEGSQFYFVKARNQRSAVLFNQDRFVVAFGMEAAERLTVMRSLLEDTKNLATAKSMQLDTLEADLLYTDLIDKSVIRTNFYNGNIKVEGNIYSALWHAPEQATARQLDTSSVAYGWLNVDFRPVLNQYKDSLEKHKIPVDTLSKYLGGYVDLQWRRDPVKQIDTIVTYDLDDNFEMSEKKEVREAEVPDLQFVIRSSPHLAAYLPEKMFYKFKKQVKGDLIALNTGTPADFTNTRNNVPNYFYLHLRADSWNRMFLKKDSGSAWNHIDNITLSATRSTADWSVLKGEIRLKQADIHALYQLF</sequence>
<comment type="caution">
    <text evidence="1">The sequence shown here is derived from an EMBL/GenBank/DDBJ whole genome shotgun (WGS) entry which is preliminary data.</text>
</comment>
<dbReference type="RefSeq" id="WP_003004531.1">
    <property type="nucleotide sequence ID" value="NZ_GG668630.1"/>
</dbReference>
<evidence type="ECO:0000313" key="2">
    <source>
        <dbReference type="Proteomes" id="UP000006241"/>
    </source>
</evidence>
<name>C2G4Q9_SPHSI</name>
<gene>
    <name evidence="1" type="ORF">HMPREF0765_4565</name>
</gene>
<protein>
    <submittedName>
        <fullName evidence="1">Uncharacterized protein</fullName>
    </submittedName>
</protein>
<dbReference type="AlphaFoldDB" id="C2G4Q9"/>
<dbReference type="EMBL" id="ACHB01000099">
    <property type="protein sequence ID" value="EEI89872.1"/>
    <property type="molecule type" value="Genomic_DNA"/>
</dbReference>
<dbReference type="Proteomes" id="UP000006241">
    <property type="component" value="Unassembled WGS sequence"/>
</dbReference>
<evidence type="ECO:0000313" key="1">
    <source>
        <dbReference type="EMBL" id="EEI89872.1"/>
    </source>
</evidence>